<keyword evidence="12" id="KW-1185">Reference proteome</keyword>
<keyword evidence="5 7" id="KW-1133">Transmembrane helix</keyword>
<protein>
    <submittedName>
        <fullName evidence="11">Small conductance mechanosensitive channel</fullName>
    </submittedName>
</protein>
<dbReference type="RefSeq" id="WP_073118087.1">
    <property type="nucleotide sequence ID" value="NZ_BMEN01000001.1"/>
</dbReference>
<feature type="transmembrane region" description="Helical" evidence="7">
    <location>
        <begin position="91"/>
        <end position="121"/>
    </location>
</feature>
<dbReference type="GO" id="GO:0008381">
    <property type="term" value="F:mechanosensitive monoatomic ion channel activity"/>
    <property type="evidence" value="ECO:0007669"/>
    <property type="project" value="InterPro"/>
</dbReference>
<dbReference type="InterPro" id="IPR023408">
    <property type="entry name" value="MscS_beta-dom_sf"/>
</dbReference>
<evidence type="ECO:0000259" key="9">
    <source>
        <dbReference type="Pfam" id="PF21082"/>
    </source>
</evidence>
<dbReference type="PANTHER" id="PTHR30221">
    <property type="entry name" value="SMALL-CONDUCTANCE MECHANOSENSITIVE CHANNEL"/>
    <property type="match status" value="1"/>
</dbReference>
<evidence type="ECO:0000256" key="6">
    <source>
        <dbReference type="ARBA" id="ARBA00023136"/>
    </source>
</evidence>
<dbReference type="InterPro" id="IPR045275">
    <property type="entry name" value="MscS_archaea/bacteria_type"/>
</dbReference>
<gene>
    <name evidence="11" type="ORF">SAMN05444281_0496</name>
</gene>
<comment type="subcellular location">
    <subcellularLocation>
        <location evidence="1">Cell membrane</location>
        <topology evidence="1">Multi-pass membrane protein</topology>
    </subcellularLocation>
</comment>
<dbReference type="Gene3D" id="3.30.70.100">
    <property type="match status" value="1"/>
</dbReference>
<feature type="domain" description="Mechanosensitive ion channel transmembrane helices 2/3" evidence="10">
    <location>
        <begin position="73"/>
        <end position="105"/>
    </location>
</feature>
<sequence>MDVNNIWETVTTTGSEYVTAYGFKLVSAILVWIIGSYIIKTMNNAFGKALEKSKTDDSLRPFLKSLIGALLKVVLVITVLSTLGIEMTSFIAILGAAGLAIGMAMSGTLQNFAGGVMILIFKPYKVGDYIDAQGHAGTVREIQIFNTILKTPDNKTIIIPNGGLSNSSMVNYSTEPTRRVDFTFGIGYGDSIEQAKEVLLNILKNDDRIINEPAEPFVQVSALADSSVNFTVRVWVNSGDYWGVFFDTNAKVYNEFNKAGINIPFPQMDVHVHKD</sequence>
<dbReference type="PANTHER" id="PTHR30221:SF1">
    <property type="entry name" value="SMALL-CONDUCTANCE MECHANOSENSITIVE CHANNEL"/>
    <property type="match status" value="1"/>
</dbReference>
<feature type="transmembrane region" description="Helical" evidence="7">
    <location>
        <begin position="20"/>
        <end position="40"/>
    </location>
</feature>
<keyword evidence="4 7" id="KW-0812">Transmembrane</keyword>
<dbReference type="SUPFAM" id="SSF50182">
    <property type="entry name" value="Sm-like ribonucleoproteins"/>
    <property type="match status" value="1"/>
</dbReference>
<evidence type="ECO:0000256" key="2">
    <source>
        <dbReference type="ARBA" id="ARBA00008017"/>
    </source>
</evidence>
<reference evidence="12" key="1">
    <citation type="submission" date="2016-11" db="EMBL/GenBank/DDBJ databases">
        <authorList>
            <person name="Varghese N."/>
            <person name="Submissions S."/>
        </authorList>
    </citation>
    <scope>NUCLEOTIDE SEQUENCE [LARGE SCALE GENOMIC DNA]</scope>
    <source>
        <strain evidence="12">DSM 100572</strain>
    </source>
</reference>
<evidence type="ECO:0000313" key="11">
    <source>
        <dbReference type="EMBL" id="SHH41597.1"/>
    </source>
</evidence>
<dbReference type="InterPro" id="IPR006685">
    <property type="entry name" value="MscS_channel_2nd"/>
</dbReference>
<dbReference type="Pfam" id="PF00924">
    <property type="entry name" value="MS_channel_2nd"/>
    <property type="match status" value="1"/>
</dbReference>
<dbReference type="SUPFAM" id="SSF82861">
    <property type="entry name" value="Mechanosensitive channel protein MscS (YggB), transmembrane region"/>
    <property type="match status" value="1"/>
</dbReference>
<keyword evidence="3" id="KW-1003">Cell membrane</keyword>
<proteinExistence type="inferred from homology"/>
<dbReference type="AlphaFoldDB" id="A0A1M5ST29"/>
<evidence type="ECO:0000256" key="5">
    <source>
        <dbReference type="ARBA" id="ARBA00022989"/>
    </source>
</evidence>
<feature type="domain" description="Mechanosensitive ion channel MscS" evidence="8">
    <location>
        <begin position="108"/>
        <end position="173"/>
    </location>
</feature>
<comment type="similarity">
    <text evidence="2">Belongs to the MscS (TC 1.A.23) family.</text>
</comment>
<evidence type="ECO:0000313" key="12">
    <source>
        <dbReference type="Proteomes" id="UP000184109"/>
    </source>
</evidence>
<dbReference type="InterPro" id="IPR006686">
    <property type="entry name" value="MscS_channel_CS"/>
</dbReference>
<dbReference type="InterPro" id="IPR049278">
    <property type="entry name" value="MS_channel_C"/>
</dbReference>
<evidence type="ECO:0000256" key="7">
    <source>
        <dbReference type="SAM" id="Phobius"/>
    </source>
</evidence>
<dbReference type="PROSITE" id="PS01246">
    <property type="entry name" value="UPF0003"/>
    <property type="match status" value="1"/>
</dbReference>
<dbReference type="Gene3D" id="1.10.287.1260">
    <property type="match status" value="1"/>
</dbReference>
<dbReference type="InterPro" id="IPR011014">
    <property type="entry name" value="MscS_channel_TM-2"/>
</dbReference>
<dbReference type="InterPro" id="IPR010920">
    <property type="entry name" value="LSM_dom_sf"/>
</dbReference>
<dbReference type="InterPro" id="IPR049142">
    <property type="entry name" value="MS_channel_1st"/>
</dbReference>
<dbReference type="STRING" id="1195760.SAMN05444281_0496"/>
<dbReference type="EMBL" id="FQXQ01000001">
    <property type="protein sequence ID" value="SHH41597.1"/>
    <property type="molecule type" value="Genomic_DNA"/>
</dbReference>
<dbReference type="SUPFAM" id="SSF82689">
    <property type="entry name" value="Mechanosensitive channel protein MscS (YggB), C-terminal domain"/>
    <property type="match status" value="1"/>
</dbReference>
<evidence type="ECO:0000256" key="1">
    <source>
        <dbReference type="ARBA" id="ARBA00004651"/>
    </source>
</evidence>
<evidence type="ECO:0000256" key="3">
    <source>
        <dbReference type="ARBA" id="ARBA00022475"/>
    </source>
</evidence>
<feature type="transmembrane region" description="Helical" evidence="7">
    <location>
        <begin position="61"/>
        <end position="85"/>
    </location>
</feature>
<evidence type="ECO:0000256" key="4">
    <source>
        <dbReference type="ARBA" id="ARBA00022692"/>
    </source>
</evidence>
<dbReference type="GO" id="GO:0005886">
    <property type="term" value="C:plasma membrane"/>
    <property type="evidence" value="ECO:0007669"/>
    <property type="project" value="UniProtKB-SubCell"/>
</dbReference>
<dbReference type="Pfam" id="PF21088">
    <property type="entry name" value="MS_channel_1st"/>
    <property type="match status" value="1"/>
</dbReference>
<dbReference type="OrthoDB" id="9809206at2"/>
<dbReference type="Proteomes" id="UP000184109">
    <property type="component" value="Unassembled WGS sequence"/>
</dbReference>
<feature type="domain" description="Mechanosensitive ion channel MscS C-terminal" evidence="9">
    <location>
        <begin position="180"/>
        <end position="263"/>
    </location>
</feature>
<dbReference type="Gene3D" id="2.30.30.60">
    <property type="match status" value="1"/>
</dbReference>
<organism evidence="11 12">
    <name type="scientific">Wenyingzhuangia marina</name>
    <dbReference type="NCBI Taxonomy" id="1195760"/>
    <lineage>
        <taxon>Bacteria</taxon>
        <taxon>Pseudomonadati</taxon>
        <taxon>Bacteroidota</taxon>
        <taxon>Flavobacteriia</taxon>
        <taxon>Flavobacteriales</taxon>
        <taxon>Flavobacteriaceae</taxon>
        <taxon>Wenyingzhuangia</taxon>
    </lineage>
</organism>
<evidence type="ECO:0000259" key="10">
    <source>
        <dbReference type="Pfam" id="PF21088"/>
    </source>
</evidence>
<accession>A0A1M5ST29</accession>
<dbReference type="Pfam" id="PF21082">
    <property type="entry name" value="MS_channel_3rd"/>
    <property type="match status" value="1"/>
</dbReference>
<evidence type="ECO:0000259" key="8">
    <source>
        <dbReference type="Pfam" id="PF00924"/>
    </source>
</evidence>
<keyword evidence="6 7" id="KW-0472">Membrane</keyword>
<dbReference type="InterPro" id="IPR011066">
    <property type="entry name" value="MscS_channel_C_sf"/>
</dbReference>
<name>A0A1M5ST29_9FLAO</name>